<reference evidence="1" key="1">
    <citation type="submission" date="2023-05" db="EMBL/GenBank/DDBJ databases">
        <title>Whole genome sequence of Commensalibacter sp.</title>
        <authorList>
            <person name="Charoenyingcharoen P."/>
            <person name="Yukphan P."/>
        </authorList>
    </citation>
    <scope>NUCLEOTIDE SEQUENCE</scope>
    <source>
        <strain evidence="1">TBRC 16381</strain>
    </source>
</reference>
<comment type="caution">
    <text evidence="1">The sequence shown here is derived from an EMBL/GenBank/DDBJ whole genome shotgun (WGS) entry which is preliminary data.</text>
</comment>
<evidence type="ECO:0000313" key="1">
    <source>
        <dbReference type="EMBL" id="MDI2091003.1"/>
    </source>
</evidence>
<name>A0ABT6Q1L6_9PROT</name>
<keyword evidence="2" id="KW-1185">Reference proteome</keyword>
<dbReference type="EMBL" id="JASBAO010000001">
    <property type="protein sequence ID" value="MDI2091003.1"/>
    <property type="molecule type" value="Genomic_DNA"/>
</dbReference>
<dbReference type="Proteomes" id="UP001431634">
    <property type="component" value="Unassembled WGS sequence"/>
</dbReference>
<protein>
    <recommendedName>
        <fullName evidence="3">Phosphatidate cytidylyltransferase</fullName>
    </recommendedName>
</protein>
<accession>A0ABT6Q1L6</accession>
<dbReference type="RefSeq" id="WP_281448114.1">
    <property type="nucleotide sequence ID" value="NZ_JASBAO010000001.1"/>
</dbReference>
<proteinExistence type="predicted"/>
<gene>
    <name evidence="1" type="ORF">QJV27_06435</name>
</gene>
<evidence type="ECO:0000313" key="2">
    <source>
        <dbReference type="Proteomes" id="UP001431634"/>
    </source>
</evidence>
<evidence type="ECO:0008006" key="3">
    <source>
        <dbReference type="Google" id="ProtNLM"/>
    </source>
</evidence>
<organism evidence="1 2">
    <name type="scientific">Commensalibacter oyaizuii</name>
    <dbReference type="NCBI Taxonomy" id="3043873"/>
    <lineage>
        <taxon>Bacteria</taxon>
        <taxon>Pseudomonadati</taxon>
        <taxon>Pseudomonadota</taxon>
        <taxon>Alphaproteobacteria</taxon>
        <taxon>Acetobacterales</taxon>
        <taxon>Acetobacteraceae</taxon>
    </lineage>
</organism>
<sequence>MEKSLSVPQLLETSLKIDDVPDEVIQFVESIIVKTKPVGVLYYGSTLWKKDLTGLFDFYIVFESLSDWYKHPSFHKLANKYLPPNIEYHEFSDSLGKLRAKVAILSLQQLRYATGIQSFDTTMWARFCQPVKIIWSRDDYSQQALFRCLIRAVGTAAWWAAYLGPNEGTATDYWCNLFSHTYAAELRVESKNRPSLIIQNREDYFTQLLKSAWQQMGINFYEDNQYLLKLDVNTEIKKQAQRKWWLRVRIGRPLNVARLIKAAFTFQGGAQYIAWKIKRHRGIDIQLTPFQERHPLFSAPWVLLKLYRQGVFKR</sequence>